<accession>A0A1G2AU69</accession>
<comment type="caution">
    <text evidence="3">The sequence shown here is derived from an EMBL/GenBank/DDBJ whole genome shotgun (WGS) entry which is preliminary data.</text>
</comment>
<reference evidence="3 4" key="1">
    <citation type="journal article" date="2016" name="Nat. Commun.">
        <title>Thousands of microbial genomes shed light on interconnected biogeochemical processes in an aquifer system.</title>
        <authorList>
            <person name="Anantharaman K."/>
            <person name="Brown C.T."/>
            <person name="Hug L.A."/>
            <person name="Sharon I."/>
            <person name="Castelle C.J."/>
            <person name="Probst A.J."/>
            <person name="Thomas B.C."/>
            <person name="Singh A."/>
            <person name="Wilkins M.J."/>
            <person name="Karaoz U."/>
            <person name="Brodie E.L."/>
            <person name="Williams K.H."/>
            <person name="Hubbard S.S."/>
            <person name="Banfield J.F."/>
        </authorList>
    </citation>
    <scope>NUCLEOTIDE SEQUENCE [LARGE SCALE GENOMIC DNA]</scope>
</reference>
<evidence type="ECO:0000313" key="4">
    <source>
        <dbReference type="Proteomes" id="UP000177165"/>
    </source>
</evidence>
<feature type="chain" id="PRO_5009581951" evidence="2">
    <location>
        <begin position="23"/>
        <end position="275"/>
    </location>
</feature>
<proteinExistence type="predicted"/>
<keyword evidence="2" id="KW-0732">Signal</keyword>
<sequence length="275" mass="30492">MKNFAGIVFFFLYFLVSVTAPMAQEEEVRPAGYAEVGGGIDSYAGTHAFFIDADGCLMGWCLGLRAGVPPKTAEVAGVYVQTVNIYGGFHLINMVEGHDRAALRIMGGVASFPLPDTEEWNYDEVKTGEAWSDAVLRLNAFEVGGKFGRRWFPGEVAPHVFLWEGEGKLYLSNNFSFGARIGSPELPRITLKNQNFVHPGHQIDFSINIGQPYWGFWGAELFGGFQPSDEGGGHFGFRLHLRYPFKPEWKDSKREGPKKPKIRPSYPPPSGPAPR</sequence>
<feature type="region of interest" description="Disordered" evidence="1">
    <location>
        <begin position="248"/>
        <end position="275"/>
    </location>
</feature>
<name>A0A1G2AU69_9BACT</name>
<feature type="compositionally biased region" description="Pro residues" evidence="1">
    <location>
        <begin position="265"/>
        <end position="275"/>
    </location>
</feature>
<evidence type="ECO:0000256" key="1">
    <source>
        <dbReference type="SAM" id="MobiDB-lite"/>
    </source>
</evidence>
<feature type="compositionally biased region" description="Basic and acidic residues" evidence="1">
    <location>
        <begin position="248"/>
        <end position="258"/>
    </location>
</feature>
<dbReference type="Proteomes" id="UP000177165">
    <property type="component" value="Unassembled WGS sequence"/>
</dbReference>
<evidence type="ECO:0000313" key="3">
    <source>
        <dbReference type="EMBL" id="OGY80026.1"/>
    </source>
</evidence>
<dbReference type="AlphaFoldDB" id="A0A1G2AU69"/>
<dbReference type="EMBL" id="MHKB01000002">
    <property type="protein sequence ID" value="OGY80026.1"/>
    <property type="molecule type" value="Genomic_DNA"/>
</dbReference>
<protein>
    <submittedName>
        <fullName evidence="3">Uncharacterized protein</fullName>
    </submittedName>
</protein>
<evidence type="ECO:0000256" key="2">
    <source>
        <dbReference type="SAM" id="SignalP"/>
    </source>
</evidence>
<feature type="signal peptide" evidence="2">
    <location>
        <begin position="1"/>
        <end position="22"/>
    </location>
</feature>
<gene>
    <name evidence="3" type="ORF">A3B74_05220</name>
</gene>
<organism evidence="3 4">
    <name type="scientific">Candidatus Kerfeldbacteria bacterium RIFCSPHIGHO2_02_FULL_42_14</name>
    <dbReference type="NCBI Taxonomy" id="1798540"/>
    <lineage>
        <taxon>Bacteria</taxon>
        <taxon>Candidatus Kerfeldiibacteriota</taxon>
    </lineage>
</organism>